<accession>A0ACD1FHF1</accession>
<evidence type="ECO:0000313" key="1">
    <source>
        <dbReference type="EMBL" id="QZH66420.1"/>
    </source>
</evidence>
<gene>
    <name evidence="1" type="ORF">K6L26_01505</name>
</gene>
<dbReference type="Proteomes" id="UP000825598">
    <property type="component" value="Chromosome"/>
</dbReference>
<organism evidence="1 2">
    <name type="scientific">Mycolicibacterium farcinogenes</name>
    <name type="common">Mycobacterium farcinogenes</name>
    <dbReference type="NCBI Taxonomy" id="1802"/>
    <lineage>
        <taxon>Bacteria</taxon>
        <taxon>Bacillati</taxon>
        <taxon>Actinomycetota</taxon>
        <taxon>Actinomycetes</taxon>
        <taxon>Mycobacteriales</taxon>
        <taxon>Mycobacteriaceae</taxon>
        <taxon>Mycolicibacterium</taxon>
    </lineage>
</organism>
<reference evidence="1" key="1">
    <citation type="submission" date="2021-07" db="EMBL/GenBank/DDBJ databases">
        <title>Complete Genome Sequences of Mycobacterium farcinogenes Isolated from Clinical Specimens from Patients in Thailand.</title>
        <authorList>
            <person name="Sodsai P."/>
        </authorList>
    </citation>
    <scope>NUCLEOTIDE SEQUENCE</scope>
    <source>
        <strain evidence="1">BKK/CU-MFGFA-001</strain>
    </source>
</reference>
<dbReference type="EMBL" id="CP081673">
    <property type="protein sequence ID" value="QZH66420.1"/>
    <property type="molecule type" value="Genomic_DNA"/>
</dbReference>
<proteinExistence type="predicted"/>
<evidence type="ECO:0000313" key="2">
    <source>
        <dbReference type="Proteomes" id="UP000825598"/>
    </source>
</evidence>
<protein>
    <submittedName>
        <fullName evidence="1">Uncharacterized protein</fullName>
    </submittedName>
</protein>
<sequence>MNIVRRVWLDLRARQLLRRIDTRASACVALENLLQRHIAYCTDHVVAAAAAHCCGTHPHRQLATADAVIEVYDYTGRTHLLALAASRLRTALPGLTDEPALAGQAHMLLGNVYRESATALGMPDHFEEALRHTEQATTLLPDDPLSWSSHATTLRARHDVQPTQSLMASAVAAARTAATLVAPADRAAAHYWCDLATLQLSRRTADAESLADGAAAARRAVQLAHPGDPEHGIYLSNLCLALRELGQSRRDDTLITEAITHGLAATTTADSSANQWIIVAGAYLARYELRGNPADLDDAIHFGLQAVRTDPEHAPAATFTSSALHRRFEHTTDSADIDHAVALARIASTLQPSPEAFDALAIALASRRHPGDAEASVAAARRAAPDPSTADLAHVITLANTLALTHDVHGNDAALDEAITLLQVHADTPSRLRSVVLSNLAADLITRFDHRHHLDDLDAAITALHTATTHTASDAAQRAVTQANLANAYLARSETTGQAADLDTAVDAALNASENLPPNSGDRLTALATLALALRTRYDLFGHLPDLHTAIAAANVALARAHPDPTRCAHLLDLLAGARRALFERTANVDDLSWARQAADIALAQTPADHPSRPTRHTTLATCLLTRYETTGHSASLDEAVRHGMLALRTANQSQVAVAATNLGNALLTRYELRHAARDIADAVHAAQRGVDATPALSPFQRARQSNLGNALRAYANTHGDRDAMGAAILAGRRSVAINDSAVPAIAAYWSNLALSYSDRFDLDADPDDLDAAIQAATRAQSLSPPQHPSTALYNTNLAMLLRMRYRTRRVQHDIDTAIALLTAAAKGTSETHPHYGALHLALGNAHHSRYEAVGRHADYTAAQQHWTQACSSTTPPSTRLVAAESAAVAAHNVGDTTAAAYAYAQAVACVPIVAWHGLDRPGREQALRDIGSLAGASCAAALDAQQPAIALTNLETGRTVLWRQLTDLRADYQSLEERHPDIAHRLEELGRLLDRPHTRD</sequence>
<keyword evidence="2" id="KW-1185">Reference proteome</keyword>
<name>A0ACD1FHF1_MYCFR</name>